<feature type="region of interest" description="Disordered" evidence="1">
    <location>
        <begin position="515"/>
        <end position="540"/>
    </location>
</feature>
<dbReference type="EMBL" id="JAIXMP010000006">
    <property type="protein sequence ID" value="KAI9271559.1"/>
    <property type="molecule type" value="Genomic_DNA"/>
</dbReference>
<reference evidence="2" key="1">
    <citation type="journal article" date="2022" name="IScience">
        <title>Evolution of zygomycete secretomes and the origins of terrestrial fungal ecologies.</title>
        <authorList>
            <person name="Chang Y."/>
            <person name="Wang Y."/>
            <person name="Mondo S."/>
            <person name="Ahrendt S."/>
            <person name="Andreopoulos W."/>
            <person name="Barry K."/>
            <person name="Beard J."/>
            <person name="Benny G.L."/>
            <person name="Blankenship S."/>
            <person name="Bonito G."/>
            <person name="Cuomo C."/>
            <person name="Desiro A."/>
            <person name="Gervers K.A."/>
            <person name="Hundley H."/>
            <person name="Kuo A."/>
            <person name="LaButti K."/>
            <person name="Lang B.F."/>
            <person name="Lipzen A."/>
            <person name="O'Donnell K."/>
            <person name="Pangilinan J."/>
            <person name="Reynolds N."/>
            <person name="Sandor L."/>
            <person name="Smith M.E."/>
            <person name="Tsang A."/>
            <person name="Grigoriev I.V."/>
            <person name="Stajich J.E."/>
            <person name="Spatafora J.W."/>
        </authorList>
    </citation>
    <scope>NUCLEOTIDE SEQUENCE</scope>
    <source>
        <strain evidence="2">RSA 2281</strain>
    </source>
</reference>
<evidence type="ECO:0000256" key="1">
    <source>
        <dbReference type="SAM" id="MobiDB-lite"/>
    </source>
</evidence>
<dbReference type="Proteomes" id="UP001209540">
    <property type="component" value="Unassembled WGS sequence"/>
</dbReference>
<feature type="compositionally biased region" description="Basic residues" evidence="1">
    <location>
        <begin position="530"/>
        <end position="540"/>
    </location>
</feature>
<evidence type="ECO:0000313" key="2">
    <source>
        <dbReference type="EMBL" id="KAI9271559.1"/>
    </source>
</evidence>
<gene>
    <name evidence="2" type="ORF">BDA99DRAFT_500379</name>
</gene>
<name>A0AAD5K691_9FUNG</name>
<organism evidence="2 3">
    <name type="scientific">Phascolomyces articulosus</name>
    <dbReference type="NCBI Taxonomy" id="60185"/>
    <lineage>
        <taxon>Eukaryota</taxon>
        <taxon>Fungi</taxon>
        <taxon>Fungi incertae sedis</taxon>
        <taxon>Mucoromycota</taxon>
        <taxon>Mucoromycotina</taxon>
        <taxon>Mucoromycetes</taxon>
        <taxon>Mucorales</taxon>
        <taxon>Lichtheimiaceae</taxon>
        <taxon>Phascolomyces</taxon>
    </lineage>
</organism>
<accession>A0AAD5K691</accession>
<evidence type="ECO:0000313" key="3">
    <source>
        <dbReference type="Proteomes" id="UP001209540"/>
    </source>
</evidence>
<protein>
    <submittedName>
        <fullName evidence="2">Uncharacterized protein</fullName>
    </submittedName>
</protein>
<comment type="caution">
    <text evidence="2">The sequence shown here is derived from an EMBL/GenBank/DDBJ whole genome shotgun (WGS) entry which is preliminary data.</text>
</comment>
<dbReference type="AlphaFoldDB" id="A0AAD5K691"/>
<keyword evidence="3" id="KW-1185">Reference proteome</keyword>
<sequence length="540" mass="61060">MPSQPTADYYPGYTELVAHVSNQNSASASSLDTFLKNNMENIAGWTGIVPDADVVKTKWCKRFKRVLKEISPNLQPDTNCAPETWNTIYKLAEAGVALQLAGIQAMKDTAGSTGKRVAKTTNLMNQQRTELDSSSSSWSSIDDRPTIVYLNAYDLTNENFVTVQENEMWIDKSHNISKSLFNFRKQSINEAKKHTKSLSPRRELSLSHVYLFAFDEDQSAYPFRSNSLSVKRNVSYEKLTEEADDWCRAIVWALMDAAQNEEDDDSWKIRSMVIGYMLKATEMRSKPLLYISETLYHLATTPQQWNLNPTEDTHVHAHVTPVINAIFTKDSQFIYNWANTSLEATRNISTSSVGNSVDGSEVERLLPDFMASVKVQGRVFDLLAVEVKPPKKGGHDLQKLGRELKIMIDALVTAKVANPIVCGIVVEGSSVRTYMLQLRYNGIYEMIQLQDVDLITKYSQLSQLPLIIAAFTQVKTIISLTAKEVKYRILNKLDGQNNSTKNVIPVSWTRPDLKRRERVKKRKAQENKKGKSVAAKKRRS</sequence>
<proteinExistence type="predicted"/>
<reference evidence="2" key="2">
    <citation type="submission" date="2023-02" db="EMBL/GenBank/DDBJ databases">
        <authorList>
            <consortium name="DOE Joint Genome Institute"/>
            <person name="Mondo S.J."/>
            <person name="Chang Y."/>
            <person name="Wang Y."/>
            <person name="Ahrendt S."/>
            <person name="Andreopoulos W."/>
            <person name="Barry K."/>
            <person name="Beard J."/>
            <person name="Benny G.L."/>
            <person name="Blankenship S."/>
            <person name="Bonito G."/>
            <person name="Cuomo C."/>
            <person name="Desiro A."/>
            <person name="Gervers K.A."/>
            <person name="Hundley H."/>
            <person name="Kuo A."/>
            <person name="LaButti K."/>
            <person name="Lang B.F."/>
            <person name="Lipzen A."/>
            <person name="O'Donnell K."/>
            <person name="Pangilinan J."/>
            <person name="Reynolds N."/>
            <person name="Sandor L."/>
            <person name="Smith M.W."/>
            <person name="Tsang A."/>
            <person name="Grigoriev I.V."/>
            <person name="Stajich J.E."/>
            <person name="Spatafora J.W."/>
        </authorList>
    </citation>
    <scope>NUCLEOTIDE SEQUENCE</scope>
    <source>
        <strain evidence="2">RSA 2281</strain>
    </source>
</reference>